<dbReference type="SUPFAM" id="SSF88874">
    <property type="entry name" value="Receptor-binding domain of short tail fibre protein gp12"/>
    <property type="match status" value="1"/>
</dbReference>
<accession>A0A1G9D930</accession>
<dbReference type="Proteomes" id="UP000198510">
    <property type="component" value="Unassembled WGS sequence"/>
</dbReference>
<dbReference type="STRING" id="1075417.SAMN05421823_10341"/>
<evidence type="ECO:0000313" key="4">
    <source>
        <dbReference type="Proteomes" id="UP000198510"/>
    </source>
</evidence>
<proteinExistence type="predicted"/>
<protein>
    <submittedName>
        <fullName evidence="3">Phage Tail Collar Domain</fullName>
    </submittedName>
</protein>
<evidence type="ECO:0000313" key="3">
    <source>
        <dbReference type="EMBL" id="SDK60367.1"/>
    </source>
</evidence>
<feature type="region of interest" description="Disordered" evidence="1">
    <location>
        <begin position="131"/>
        <end position="152"/>
    </location>
</feature>
<feature type="domain" description="Phage tail collar" evidence="2">
    <location>
        <begin position="20"/>
        <end position="79"/>
    </location>
</feature>
<sequence>MATACVSSKRLINQLSIPPGTLVAFAGHESAIPEGWLLCNGRYLSVDDERFQNLFTAIGYTWGGNREKGFRLPDLDGYFLRGVTVDTTRDYGLAERFKVGEDGEKIDASGVGSYQLDATALPRSRVFLGGTSTAGSHSHAEQESRFPNPDEYGTLASGGVPSKRRVNTSESGNHVHSVFINRGGDRETRPANVAVYYIIKM</sequence>
<keyword evidence="4" id="KW-1185">Reference proteome</keyword>
<evidence type="ECO:0000259" key="2">
    <source>
        <dbReference type="Pfam" id="PF07484"/>
    </source>
</evidence>
<organism evidence="3 4">
    <name type="scientific">Catalinimonas alkaloidigena</name>
    <dbReference type="NCBI Taxonomy" id="1075417"/>
    <lineage>
        <taxon>Bacteria</taxon>
        <taxon>Pseudomonadati</taxon>
        <taxon>Bacteroidota</taxon>
        <taxon>Cytophagia</taxon>
        <taxon>Cytophagales</taxon>
        <taxon>Catalimonadaceae</taxon>
        <taxon>Catalinimonas</taxon>
    </lineage>
</organism>
<dbReference type="Gene3D" id="3.90.1340.10">
    <property type="entry name" value="Phage tail collar domain"/>
    <property type="match status" value="1"/>
</dbReference>
<evidence type="ECO:0000256" key="1">
    <source>
        <dbReference type="SAM" id="MobiDB-lite"/>
    </source>
</evidence>
<dbReference type="InterPro" id="IPR011083">
    <property type="entry name" value="Phage_tail_collar_dom"/>
</dbReference>
<gene>
    <name evidence="3" type="ORF">SAMN05421823_10341</name>
</gene>
<dbReference type="Pfam" id="PF07484">
    <property type="entry name" value="Collar"/>
    <property type="match status" value="1"/>
</dbReference>
<dbReference type="EMBL" id="FNFO01000003">
    <property type="protein sequence ID" value="SDK60367.1"/>
    <property type="molecule type" value="Genomic_DNA"/>
</dbReference>
<dbReference type="InterPro" id="IPR037053">
    <property type="entry name" value="Phage_tail_collar_dom_sf"/>
</dbReference>
<dbReference type="AlphaFoldDB" id="A0A1G9D930"/>
<name>A0A1G9D930_9BACT</name>
<reference evidence="3 4" key="1">
    <citation type="submission" date="2016-10" db="EMBL/GenBank/DDBJ databases">
        <authorList>
            <person name="de Groot N.N."/>
        </authorList>
    </citation>
    <scope>NUCLEOTIDE SEQUENCE [LARGE SCALE GENOMIC DNA]</scope>
    <source>
        <strain evidence="3 4">DSM 25186</strain>
    </source>
</reference>